<sequence>MTNKMTIAIAATFTAEPLADHLAGWCQRFGLEPAVVFAPYDQVVQQFVDASGTFASHPEGIHILLLRLEDALCNGANEPDEDQALAVLQYYVELVQAIKQASRSSPLLIGLLPLTEPTNLSQLAAKQIRLLHDKLGKDLQSAAHVQLVDLTGLGEEYRIRSPNNEIGDQLGISPTPTSITPQWRRSWPDG</sequence>
<dbReference type="AlphaFoldDB" id="A0A4Y8PS12"/>
<comment type="caution">
    <text evidence="2">The sequence shown here is derived from an EMBL/GenBank/DDBJ whole genome shotgun (WGS) entry which is preliminary data.</text>
</comment>
<evidence type="ECO:0000313" key="3">
    <source>
        <dbReference type="Proteomes" id="UP000298246"/>
    </source>
</evidence>
<organism evidence="2 3">
    <name type="scientific">Paenibacillus athensensis</name>
    <dbReference type="NCBI Taxonomy" id="1967502"/>
    <lineage>
        <taxon>Bacteria</taxon>
        <taxon>Bacillati</taxon>
        <taxon>Bacillota</taxon>
        <taxon>Bacilli</taxon>
        <taxon>Bacillales</taxon>
        <taxon>Paenibacillaceae</taxon>
        <taxon>Paenibacillus</taxon>
    </lineage>
</organism>
<dbReference type="InterPro" id="IPR036514">
    <property type="entry name" value="SGNH_hydro_sf"/>
</dbReference>
<protein>
    <submittedName>
        <fullName evidence="2">Uncharacterized protein</fullName>
    </submittedName>
</protein>
<dbReference type="Proteomes" id="UP000298246">
    <property type="component" value="Unassembled WGS sequence"/>
</dbReference>
<dbReference type="EMBL" id="MYFO01000044">
    <property type="protein sequence ID" value="TFE83712.1"/>
    <property type="molecule type" value="Genomic_DNA"/>
</dbReference>
<feature type="compositionally biased region" description="Polar residues" evidence="1">
    <location>
        <begin position="164"/>
        <end position="183"/>
    </location>
</feature>
<keyword evidence="3" id="KW-1185">Reference proteome</keyword>
<reference evidence="2 3" key="1">
    <citation type="submission" date="2017-03" db="EMBL/GenBank/DDBJ databases">
        <title>Isolation of Levoglucosan Utilizing Bacteria.</title>
        <authorList>
            <person name="Arya A.S."/>
        </authorList>
    </citation>
    <scope>NUCLEOTIDE SEQUENCE [LARGE SCALE GENOMIC DNA]</scope>
    <source>
        <strain evidence="2 3">MEC069</strain>
    </source>
</reference>
<feature type="region of interest" description="Disordered" evidence="1">
    <location>
        <begin position="164"/>
        <end position="190"/>
    </location>
</feature>
<accession>A0A4Y8PS12</accession>
<name>A0A4Y8PS12_9BACL</name>
<dbReference type="Gene3D" id="3.40.50.1110">
    <property type="entry name" value="SGNH hydrolase"/>
    <property type="match status" value="1"/>
</dbReference>
<evidence type="ECO:0000313" key="2">
    <source>
        <dbReference type="EMBL" id="TFE83712.1"/>
    </source>
</evidence>
<dbReference type="OrthoDB" id="9765680at2"/>
<dbReference type="RefSeq" id="WP_134756940.1">
    <property type="nucleotide sequence ID" value="NZ_MYFO02000001.1"/>
</dbReference>
<gene>
    <name evidence="2" type="ORF">B5M42_22310</name>
</gene>
<evidence type="ECO:0000256" key="1">
    <source>
        <dbReference type="SAM" id="MobiDB-lite"/>
    </source>
</evidence>
<proteinExistence type="predicted"/>